<dbReference type="OrthoDB" id="420187at2759"/>
<dbReference type="GO" id="GO:0016579">
    <property type="term" value="P:protein deubiquitination"/>
    <property type="evidence" value="ECO:0007669"/>
    <property type="project" value="InterPro"/>
</dbReference>
<dbReference type="CDD" id="cd02257">
    <property type="entry name" value="Peptidase_C19"/>
    <property type="match status" value="1"/>
</dbReference>
<dbReference type="PROSITE" id="PS50235">
    <property type="entry name" value="USP_3"/>
    <property type="match status" value="1"/>
</dbReference>
<keyword evidence="3" id="KW-0378">Hydrolase</keyword>
<dbReference type="SUPFAM" id="SSF54001">
    <property type="entry name" value="Cysteine proteinases"/>
    <property type="match status" value="1"/>
</dbReference>
<evidence type="ECO:0000313" key="3">
    <source>
        <dbReference type="EMBL" id="PNG99905.1"/>
    </source>
</evidence>
<gene>
    <name evidence="3" type="ORF">TSOC_014304</name>
</gene>
<dbReference type="Proteomes" id="UP000236333">
    <property type="component" value="Unassembled WGS sequence"/>
</dbReference>
<dbReference type="Gene3D" id="3.90.70.10">
    <property type="entry name" value="Cysteine proteinases"/>
    <property type="match status" value="1"/>
</dbReference>
<comment type="caution">
    <text evidence="3">The sequence shown here is derived from an EMBL/GenBank/DDBJ whole genome shotgun (WGS) entry which is preliminary data.</text>
</comment>
<organism evidence="3 4">
    <name type="scientific">Tetrabaena socialis</name>
    <dbReference type="NCBI Taxonomy" id="47790"/>
    <lineage>
        <taxon>Eukaryota</taxon>
        <taxon>Viridiplantae</taxon>
        <taxon>Chlorophyta</taxon>
        <taxon>core chlorophytes</taxon>
        <taxon>Chlorophyceae</taxon>
        <taxon>CS clade</taxon>
        <taxon>Chlamydomonadales</taxon>
        <taxon>Tetrabaenaceae</taxon>
        <taxon>Tetrabaena</taxon>
    </lineage>
</organism>
<accession>A0A2J7ZI10</accession>
<feature type="domain" description="USP" evidence="2">
    <location>
        <begin position="7"/>
        <end position="331"/>
    </location>
</feature>
<dbReference type="GO" id="GO:0005634">
    <property type="term" value="C:nucleus"/>
    <property type="evidence" value="ECO:0007669"/>
    <property type="project" value="TreeGrafter"/>
</dbReference>
<keyword evidence="4" id="KW-1185">Reference proteome</keyword>
<comment type="similarity">
    <text evidence="1">Belongs to the peptidase C19 family.</text>
</comment>
<dbReference type="GO" id="GO:0004843">
    <property type="term" value="F:cysteine-type deubiquitinase activity"/>
    <property type="evidence" value="ECO:0007669"/>
    <property type="project" value="InterPro"/>
</dbReference>
<dbReference type="Pfam" id="PF00443">
    <property type="entry name" value="UCH"/>
    <property type="match status" value="1"/>
</dbReference>
<dbReference type="InterPro" id="IPR028889">
    <property type="entry name" value="USP"/>
</dbReference>
<reference evidence="3 4" key="1">
    <citation type="journal article" date="2017" name="Mol. Biol. Evol.">
        <title>The 4-celled Tetrabaena socialis nuclear genome reveals the essential components for genetic control of cell number at the origin of multicellularity in the volvocine lineage.</title>
        <authorList>
            <person name="Featherston J."/>
            <person name="Arakaki Y."/>
            <person name="Hanschen E.R."/>
            <person name="Ferris P.J."/>
            <person name="Michod R.E."/>
            <person name="Olson B.J.S.C."/>
            <person name="Nozaki H."/>
            <person name="Durand P.M."/>
        </authorList>
    </citation>
    <scope>NUCLEOTIDE SEQUENCE [LARGE SCALE GENOMIC DNA]</scope>
    <source>
        <strain evidence="3 4">NIES-571</strain>
    </source>
</reference>
<sequence>MGTRGLVGIENLGCTCYLAAVVQCIAHCPTLITLLMRSSMTGPVTDALKELCVAKWAVHATSAVSPEAMVRALRGYKGSCIDYDNQNDSHEFLVELMTAIEGEVGAPRSSVVEQGTSSRPGSLRVLLQRMASHWDATVTANQCPLTQAMYGQFVFLTQCQECKHVTQSFDVFSSLPVLFDETATTASVQQHADQVWASSESIEGYQCDHCNNKSLARRECKISRMPDVLVVHAMRFADGDRKMTKDLHAEHEIDVSAAQLQVGPRCDRELYRLRGMVCHRGMSRHGGHYYAVCKCTSMKNWVGFDDDAVTMMEDRSGVRKGDPYLLIYERSS</sequence>
<evidence type="ECO:0000313" key="4">
    <source>
        <dbReference type="Proteomes" id="UP000236333"/>
    </source>
</evidence>
<dbReference type="InterPro" id="IPR050164">
    <property type="entry name" value="Peptidase_C19"/>
</dbReference>
<dbReference type="InterPro" id="IPR018200">
    <property type="entry name" value="USP_CS"/>
</dbReference>
<dbReference type="EMBL" id="PGGS01001959">
    <property type="protein sequence ID" value="PNG99905.1"/>
    <property type="molecule type" value="Genomic_DNA"/>
</dbReference>
<protein>
    <submittedName>
        <fullName evidence="3">Ubiquitin carboxyl-terminal hydrolase 2</fullName>
    </submittedName>
</protein>
<name>A0A2J7ZI10_9CHLO</name>
<dbReference type="GO" id="GO:0005829">
    <property type="term" value="C:cytosol"/>
    <property type="evidence" value="ECO:0007669"/>
    <property type="project" value="TreeGrafter"/>
</dbReference>
<dbReference type="AlphaFoldDB" id="A0A2J7ZI10"/>
<dbReference type="PANTHER" id="PTHR24006">
    <property type="entry name" value="UBIQUITIN CARBOXYL-TERMINAL HYDROLASE"/>
    <property type="match status" value="1"/>
</dbReference>
<evidence type="ECO:0000256" key="1">
    <source>
        <dbReference type="ARBA" id="ARBA00009085"/>
    </source>
</evidence>
<dbReference type="InterPro" id="IPR001394">
    <property type="entry name" value="Peptidase_C19_UCH"/>
</dbReference>
<evidence type="ECO:0000259" key="2">
    <source>
        <dbReference type="PROSITE" id="PS50235"/>
    </source>
</evidence>
<proteinExistence type="inferred from homology"/>
<dbReference type="PROSITE" id="PS00973">
    <property type="entry name" value="USP_2"/>
    <property type="match status" value="1"/>
</dbReference>
<dbReference type="InterPro" id="IPR038765">
    <property type="entry name" value="Papain-like_cys_pep_sf"/>
</dbReference>